<organism evidence="1 2">
    <name type="scientific">Neisseria canis</name>
    <dbReference type="NCBI Taxonomy" id="493"/>
    <lineage>
        <taxon>Bacteria</taxon>
        <taxon>Pseudomonadati</taxon>
        <taxon>Pseudomonadota</taxon>
        <taxon>Betaproteobacteria</taxon>
        <taxon>Neisseriales</taxon>
        <taxon>Neisseriaceae</taxon>
        <taxon>Neisseria</taxon>
    </lineage>
</organism>
<name>A0A448DAK2_9NEIS</name>
<sequence>MKRHPELIDLSQEHHHALALCVRILRNPELNHAQDIEQHKAGLLEHFTQEEARFAAYWQRLPDAGLKERFEQDHAALREMLNNPRFDDPQWNLQFAQTLRDHARFEERVLFGQITEHCLSEP</sequence>
<dbReference type="KEGG" id="nci:NCTC10296_02144"/>
<protein>
    <recommendedName>
        <fullName evidence="3">Hemerythrin HHE cation binding domain protein</fullName>
    </recommendedName>
</protein>
<dbReference type="RefSeq" id="WP_085417382.1">
    <property type="nucleotide sequence ID" value="NZ_CAUJPY010000012.1"/>
</dbReference>
<dbReference type="EMBL" id="LR134313">
    <property type="protein sequence ID" value="VEF03104.1"/>
    <property type="molecule type" value="Genomic_DNA"/>
</dbReference>
<dbReference type="OrthoDB" id="9793254at2"/>
<dbReference type="AlphaFoldDB" id="A0A448DAK2"/>
<accession>A0A448DAK2</accession>
<proteinExistence type="predicted"/>
<dbReference type="STRING" id="493.BWD07_10610"/>
<evidence type="ECO:0000313" key="2">
    <source>
        <dbReference type="Proteomes" id="UP000279284"/>
    </source>
</evidence>
<dbReference type="Proteomes" id="UP000279284">
    <property type="component" value="Chromosome"/>
</dbReference>
<reference evidence="1 2" key="1">
    <citation type="submission" date="2018-12" db="EMBL/GenBank/DDBJ databases">
        <authorList>
            <consortium name="Pathogen Informatics"/>
        </authorList>
    </citation>
    <scope>NUCLEOTIDE SEQUENCE [LARGE SCALE GENOMIC DNA]</scope>
    <source>
        <strain evidence="1 2">NCTC10296</strain>
    </source>
</reference>
<evidence type="ECO:0008006" key="3">
    <source>
        <dbReference type="Google" id="ProtNLM"/>
    </source>
</evidence>
<evidence type="ECO:0000313" key="1">
    <source>
        <dbReference type="EMBL" id="VEF03104.1"/>
    </source>
</evidence>
<keyword evidence="2" id="KW-1185">Reference proteome</keyword>
<gene>
    <name evidence="1" type="ORF">NCTC10296_02144</name>
</gene>